<dbReference type="InterPro" id="IPR028998">
    <property type="entry name" value="RimP_C"/>
</dbReference>
<keyword evidence="1 3" id="KW-0963">Cytoplasm</keyword>
<sequence length="183" mass="21141">MTKIVVTLHTFRGMRGFQQSLIFHIKTLMIDKNVVKSLVDEWLEGKEYFLVDIQISPDDKIVVEIDHADGVWIEDCVELSRYIEDRLSRDEEDYELEVGSAGLGQPFKVPQQYQNFIGKEVEVLDKDGKKVKGVLKSVDGNDFVVAVNEKVHVEGKKRPVKMDVDHAYKMDEVKYTKYIISFK</sequence>
<accession>F0F7E0</accession>
<dbReference type="PANTHER" id="PTHR33867">
    <property type="entry name" value="RIBOSOME MATURATION FACTOR RIMP"/>
    <property type="match status" value="1"/>
</dbReference>
<dbReference type="Pfam" id="PF17384">
    <property type="entry name" value="DUF150_C"/>
    <property type="match status" value="1"/>
</dbReference>
<organism evidence="6 7">
    <name type="scientific">Prevotella multiformis DSM 16608</name>
    <dbReference type="NCBI Taxonomy" id="888743"/>
    <lineage>
        <taxon>Bacteria</taxon>
        <taxon>Pseudomonadati</taxon>
        <taxon>Bacteroidota</taxon>
        <taxon>Bacteroidia</taxon>
        <taxon>Bacteroidales</taxon>
        <taxon>Prevotellaceae</taxon>
        <taxon>Prevotella</taxon>
    </lineage>
</organism>
<protein>
    <recommendedName>
        <fullName evidence="3">Ribosome maturation factor RimP</fullName>
    </recommendedName>
</protein>
<comment type="similarity">
    <text evidence="3">Belongs to the RimP family.</text>
</comment>
<name>F0F7E0_9BACT</name>
<dbReference type="InterPro" id="IPR028989">
    <property type="entry name" value="RimP_N"/>
</dbReference>
<dbReference type="Pfam" id="PF02576">
    <property type="entry name" value="RimP_N"/>
    <property type="match status" value="1"/>
</dbReference>
<evidence type="ECO:0000313" key="6">
    <source>
        <dbReference type="EMBL" id="EGC20022.1"/>
    </source>
</evidence>
<comment type="function">
    <text evidence="3">Required for maturation of 30S ribosomal subunits.</text>
</comment>
<dbReference type="HOGENOM" id="CLU_070525_3_1_10"/>
<dbReference type="GO" id="GO:0006412">
    <property type="term" value="P:translation"/>
    <property type="evidence" value="ECO:0007669"/>
    <property type="project" value="TreeGrafter"/>
</dbReference>
<dbReference type="PANTHER" id="PTHR33867:SF1">
    <property type="entry name" value="RIBOSOME MATURATION FACTOR RIMP"/>
    <property type="match status" value="1"/>
</dbReference>
<evidence type="ECO:0000313" key="7">
    <source>
        <dbReference type="Proteomes" id="UP000005697"/>
    </source>
</evidence>
<evidence type="ECO:0000259" key="5">
    <source>
        <dbReference type="Pfam" id="PF17384"/>
    </source>
</evidence>
<evidence type="ECO:0000256" key="3">
    <source>
        <dbReference type="HAMAP-Rule" id="MF_01077"/>
    </source>
</evidence>
<dbReference type="NCBIfam" id="NF002531">
    <property type="entry name" value="PRK02001.1"/>
    <property type="match status" value="1"/>
</dbReference>
<dbReference type="InterPro" id="IPR003728">
    <property type="entry name" value="Ribosome_maturation_RimP"/>
</dbReference>
<dbReference type="Proteomes" id="UP000005697">
    <property type="component" value="Unassembled WGS sequence"/>
</dbReference>
<dbReference type="InterPro" id="IPR035956">
    <property type="entry name" value="RimP_N_sf"/>
</dbReference>
<dbReference type="STRING" id="888743.HMPREF9141_1507"/>
<dbReference type="EMBL" id="AEWX01000021">
    <property type="protein sequence ID" value="EGC20022.1"/>
    <property type="molecule type" value="Genomic_DNA"/>
</dbReference>
<feature type="domain" description="Ribosome maturation factor RimP N-terminal" evidence="4">
    <location>
        <begin position="39"/>
        <end position="103"/>
    </location>
</feature>
<keyword evidence="2 3" id="KW-0690">Ribosome biogenesis</keyword>
<dbReference type="GO" id="GO:0000028">
    <property type="term" value="P:ribosomal small subunit assembly"/>
    <property type="evidence" value="ECO:0007669"/>
    <property type="project" value="TreeGrafter"/>
</dbReference>
<feature type="domain" description="Ribosome maturation factor RimP C-terminal" evidence="5">
    <location>
        <begin position="108"/>
        <end position="150"/>
    </location>
</feature>
<dbReference type="HAMAP" id="MF_01077">
    <property type="entry name" value="RimP"/>
    <property type="match status" value="1"/>
</dbReference>
<evidence type="ECO:0000256" key="1">
    <source>
        <dbReference type="ARBA" id="ARBA00022490"/>
    </source>
</evidence>
<dbReference type="Gene3D" id="3.30.300.70">
    <property type="entry name" value="RimP-like superfamily, N-terminal"/>
    <property type="match status" value="1"/>
</dbReference>
<keyword evidence="7" id="KW-1185">Reference proteome</keyword>
<dbReference type="GO" id="GO:0005829">
    <property type="term" value="C:cytosol"/>
    <property type="evidence" value="ECO:0007669"/>
    <property type="project" value="TreeGrafter"/>
</dbReference>
<comment type="caution">
    <text evidence="6">The sequence shown here is derived from an EMBL/GenBank/DDBJ whole genome shotgun (WGS) entry which is preliminary data.</text>
</comment>
<evidence type="ECO:0000256" key="2">
    <source>
        <dbReference type="ARBA" id="ARBA00022517"/>
    </source>
</evidence>
<comment type="subcellular location">
    <subcellularLocation>
        <location evidence="3">Cytoplasm</location>
    </subcellularLocation>
</comment>
<dbReference type="AlphaFoldDB" id="F0F7E0"/>
<gene>
    <name evidence="3" type="primary">rimP</name>
    <name evidence="6" type="ORF">HMPREF9141_1507</name>
</gene>
<evidence type="ECO:0000259" key="4">
    <source>
        <dbReference type="Pfam" id="PF02576"/>
    </source>
</evidence>
<dbReference type="SUPFAM" id="SSF75420">
    <property type="entry name" value="YhbC-like, N-terminal domain"/>
    <property type="match status" value="1"/>
</dbReference>
<proteinExistence type="inferred from homology"/>
<dbReference type="eggNOG" id="COG0779">
    <property type="taxonomic scope" value="Bacteria"/>
</dbReference>
<reference evidence="6 7" key="1">
    <citation type="submission" date="2011-01" db="EMBL/GenBank/DDBJ databases">
        <authorList>
            <person name="Muzny D."/>
            <person name="Qin X."/>
            <person name="Deng J."/>
            <person name="Jiang H."/>
            <person name="Liu Y."/>
            <person name="Qu J."/>
            <person name="Song X.-Z."/>
            <person name="Zhang L."/>
            <person name="Thornton R."/>
            <person name="Coyle M."/>
            <person name="Francisco L."/>
            <person name="Jackson L."/>
            <person name="Javaid M."/>
            <person name="Korchina V."/>
            <person name="Kovar C."/>
            <person name="Mata R."/>
            <person name="Mathew T."/>
            <person name="Ngo R."/>
            <person name="Nguyen L."/>
            <person name="Nguyen N."/>
            <person name="Okwuonu G."/>
            <person name="Ongeri F."/>
            <person name="Pham C."/>
            <person name="Simmons D."/>
            <person name="Wilczek-Boney K."/>
            <person name="Hale W."/>
            <person name="Jakkamsetti A."/>
            <person name="Pham P."/>
            <person name="Ruth R."/>
            <person name="San Lucas F."/>
            <person name="Warren J."/>
            <person name="Zhang J."/>
            <person name="Zhao Z."/>
            <person name="Zhou C."/>
            <person name="Zhu D."/>
            <person name="Lee S."/>
            <person name="Bess C."/>
            <person name="Blankenburg K."/>
            <person name="Forbes L."/>
            <person name="Fu Q."/>
            <person name="Gubbala S."/>
            <person name="Hirani K."/>
            <person name="Jayaseelan J.C."/>
            <person name="Lara F."/>
            <person name="Munidasa M."/>
            <person name="Palculict T."/>
            <person name="Patil S."/>
            <person name="Pu L.-L."/>
            <person name="Saada N."/>
            <person name="Tang L."/>
            <person name="Weissenberger G."/>
            <person name="Zhu Y."/>
            <person name="Hemphill L."/>
            <person name="Shang Y."/>
            <person name="Youmans B."/>
            <person name="Ayvaz T."/>
            <person name="Ross M."/>
            <person name="Santibanez J."/>
            <person name="Aqrawi P."/>
            <person name="Gross S."/>
            <person name="Joshi V."/>
            <person name="Fowler G."/>
            <person name="Nazareth L."/>
            <person name="Reid J."/>
            <person name="Worley K."/>
            <person name="Petrosino J."/>
            <person name="Highlander S."/>
            <person name="Gibbs R."/>
        </authorList>
    </citation>
    <scope>NUCLEOTIDE SEQUENCE [LARGE SCALE GENOMIC DNA]</scope>
    <source>
        <strain evidence="6 7">DSM 16608</strain>
    </source>
</reference>